<evidence type="ECO:0000256" key="4">
    <source>
        <dbReference type="ARBA" id="ARBA00023136"/>
    </source>
</evidence>
<feature type="compositionally biased region" description="Basic and acidic residues" evidence="6">
    <location>
        <begin position="8"/>
        <end position="17"/>
    </location>
</feature>
<evidence type="ECO:0000313" key="8">
    <source>
        <dbReference type="EMBL" id="PWU48781.1"/>
    </source>
</evidence>
<feature type="transmembrane region" description="Helical" evidence="5">
    <location>
        <begin position="147"/>
        <end position="173"/>
    </location>
</feature>
<dbReference type="PANTHER" id="PTHR43759">
    <property type="entry name" value="TREHALOSE TRANSPORT SYSTEM PERMEASE PROTEIN SUGA"/>
    <property type="match status" value="1"/>
</dbReference>
<sequence>MSTTVEGAEARRTSPRHEQRRKGLNAGQGRRALFLVAPTVVLLGVVIVYPLVKAIFLSFQNDSGLDKATGMFVEGGFAGVDNYKHWLLAQCGTATGTSTCPPGNIGSLFWPALGVTVFFTVVSVAIEVVLGLWFATIMNRVFRGRGLVRAAILVPWAIPTAVTAKLWFFIFAYDGIANHLLGFVGVDPLLWTGDTWPSRFAVIFADVWKTTPFMALLILAGLQLIGSDVYEAAQIDGASRWQTFTRITLPMIKVPLMVAILFRTLDVLRIFDLPYILTGGGGGSGHATTTLSILVIKQIREGFHSASALSTIVFLVIALVAFLFIRFGGADVVQRPPKGKRGEKPVLPKNATVESTVEGN</sequence>
<name>A0A317K6K9_9ACTN</name>
<evidence type="ECO:0000256" key="6">
    <source>
        <dbReference type="SAM" id="MobiDB-lite"/>
    </source>
</evidence>
<feature type="transmembrane region" description="Helical" evidence="5">
    <location>
        <begin position="243"/>
        <end position="262"/>
    </location>
</feature>
<dbReference type="Proteomes" id="UP000245683">
    <property type="component" value="Unassembled WGS sequence"/>
</dbReference>
<dbReference type="CDD" id="cd06261">
    <property type="entry name" value="TM_PBP2"/>
    <property type="match status" value="1"/>
</dbReference>
<feature type="transmembrane region" description="Helical" evidence="5">
    <location>
        <begin position="308"/>
        <end position="327"/>
    </location>
</feature>
<evidence type="ECO:0000259" key="7">
    <source>
        <dbReference type="PROSITE" id="PS50928"/>
    </source>
</evidence>
<feature type="transmembrane region" description="Helical" evidence="5">
    <location>
        <begin position="32"/>
        <end position="52"/>
    </location>
</feature>
<proteinExistence type="inferred from homology"/>
<feature type="transmembrane region" description="Helical" evidence="5">
    <location>
        <begin position="274"/>
        <end position="296"/>
    </location>
</feature>
<dbReference type="EMBL" id="QGSV01000151">
    <property type="protein sequence ID" value="PWU48781.1"/>
    <property type="molecule type" value="Genomic_DNA"/>
</dbReference>
<feature type="region of interest" description="Disordered" evidence="6">
    <location>
        <begin position="336"/>
        <end position="360"/>
    </location>
</feature>
<comment type="similarity">
    <text evidence="5">Belongs to the binding-protein-dependent transport system permease family.</text>
</comment>
<dbReference type="InterPro" id="IPR035906">
    <property type="entry name" value="MetI-like_sf"/>
</dbReference>
<evidence type="ECO:0000256" key="5">
    <source>
        <dbReference type="RuleBase" id="RU363032"/>
    </source>
</evidence>
<dbReference type="OrthoDB" id="34224at2"/>
<keyword evidence="2 5" id="KW-0812">Transmembrane</keyword>
<keyword evidence="3 5" id="KW-1133">Transmembrane helix</keyword>
<dbReference type="Gene3D" id="1.10.3720.10">
    <property type="entry name" value="MetI-like"/>
    <property type="match status" value="1"/>
</dbReference>
<comment type="subcellular location">
    <subcellularLocation>
        <location evidence="5">Cell membrane</location>
        <topology evidence="5">Multi-pass membrane protein</topology>
    </subcellularLocation>
    <subcellularLocation>
        <location evidence="1">Membrane</location>
        <topology evidence="1">Multi-pass membrane protein</topology>
    </subcellularLocation>
</comment>
<gene>
    <name evidence="8" type="ORF">DLJ46_10850</name>
</gene>
<organism evidence="8 9">
    <name type="scientific">Micromonospora globispora</name>
    <dbReference type="NCBI Taxonomy" id="1450148"/>
    <lineage>
        <taxon>Bacteria</taxon>
        <taxon>Bacillati</taxon>
        <taxon>Actinomycetota</taxon>
        <taxon>Actinomycetes</taxon>
        <taxon>Micromonosporales</taxon>
        <taxon>Micromonosporaceae</taxon>
        <taxon>Micromonospora</taxon>
    </lineage>
</organism>
<evidence type="ECO:0000313" key="9">
    <source>
        <dbReference type="Proteomes" id="UP000245683"/>
    </source>
</evidence>
<protein>
    <submittedName>
        <fullName evidence="8">ABC transporter permease</fullName>
    </submittedName>
</protein>
<dbReference type="GO" id="GO:0005886">
    <property type="term" value="C:plasma membrane"/>
    <property type="evidence" value="ECO:0007669"/>
    <property type="project" value="UniProtKB-SubCell"/>
</dbReference>
<feature type="transmembrane region" description="Helical" evidence="5">
    <location>
        <begin position="108"/>
        <end position="135"/>
    </location>
</feature>
<feature type="domain" description="ABC transmembrane type-1" evidence="7">
    <location>
        <begin position="113"/>
        <end position="324"/>
    </location>
</feature>
<dbReference type="PROSITE" id="PS50928">
    <property type="entry name" value="ABC_TM1"/>
    <property type="match status" value="1"/>
</dbReference>
<keyword evidence="5" id="KW-0813">Transport</keyword>
<dbReference type="RefSeq" id="WP_109944531.1">
    <property type="nucleotide sequence ID" value="NZ_QGGF01000071.1"/>
</dbReference>
<dbReference type="Pfam" id="PF00528">
    <property type="entry name" value="BPD_transp_1"/>
    <property type="match status" value="1"/>
</dbReference>
<evidence type="ECO:0000256" key="1">
    <source>
        <dbReference type="ARBA" id="ARBA00004141"/>
    </source>
</evidence>
<feature type="transmembrane region" description="Helical" evidence="5">
    <location>
        <begin position="200"/>
        <end position="222"/>
    </location>
</feature>
<dbReference type="AlphaFoldDB" id="A0A317K6K9"/>
<comment type="caution">
    <text evidence="8">The sequence shown here is derived from an EMBL/GenBank/DDBJ whole genome shotgun (WGS) entry which is preliminary data.</text>
</comment>
<evidence type="ECO:0000256" key="2">
    <source>
        <dbReference type="ARBA" id="ARBA00022692"/>
    </source>
</evidence>
<dbReference type="InterPro" id="IPR052730">
    <property type="entry name" value="Sugar_ABC_transporter"/>
</dbReference>
<accession>A0A317K6K9</accession>
<dbReference type="PANTHER" id="PTHR43759:SF1">
    <property type="entry name" value="GLUCOSE IMPORT SYSTEM PERMEASE PROTEIN GLCT"/>
    <property type="match status" value="1"/>
</dbReference>
<dbReference type="GO" id="GO:0055085">
    <property type="term" value="P:transmembrane transport"/>
    <property type="evidence" value="ECO:0007669"/>
    <property type="project" value="InterPro"/>
</dbReference>
<evidence type="ECO:0000256" key="3">
    <source>
        <dbReference type="ARBA" id="ARBA00022989"/>
    </source>
</evidence>
<keyword evidence="4 5" id="KW-0472">Membrane</keyword>
<dbReference type="SUPFAM" id="SSF161098">
    <property type="entry name" value="MetI-like"/>
    <property type="match status" value="1"/>
</dbReference>
<dbReference type="InterPro" id="IPR000515">
    <property type="entry name" value="MetI-like"/>
</dbReference>
<reference evidence="9" key="1">
    <citation type="submission" date="2018-05" db="EMBL/GenBank/DDBJ databases">
        <title>Micromonospora globispora sp. nov. and Micromonospora rugosa sp. nov., isolated from marine sediment.</title>
        <authorList>
            <person name="Carro L."/>
            <person name="Aysel V."/>
            <person name="Cetin D."/>
            <person name="Igual J.M."/>
            <person name="Klenk H.-P."/>
            <person name="Trujillo M.E."/>
            <person name="Sahin N."/>
        </authorList>
    </citation>
    <scope>NUCLEOTIDE SEQUENCE [LARGE SCALE GENOMIC DNA]</scope>
    <source>
        <strain evidence="9">S2904</strain>
    </source>
</reference>
<keyword evidence="9" id="KW-1185">Reference proteome</keyword>
<feature type="region of interest" description="Disordered" evidence="6">
    <location>
        <begin position="1"/>
        <end position="24"/>
    </location>
</feature>